<reference evidence="1" key="1">
    <citation type="journal article" date="2021" name="Proc. Natl. Acad. Sci. U.S.A.">
        <title>A Catalog of Tens of Thousands of Viruses from Human Metagenomes Reveals Hidden Associations with Chronic Diseases.</title>
        <authorList>
            <person name="Tisza M.J."/>
            <person name="Buck C.B."/>
        </authorList>
    </citation>
    <scope>NUCLEOTIDE SEQUENCE</scope>
    <source>
        <strain evidence="1">CtBLh2</strain>
    </source>
</reference>
<organism evidence="1">
    <name type="scientific">Siphoviridae sp. ctBLh2</name>
    <dbReference type="NCBI Taxonomy" id="2827803"/>
    <lineage>
        <taxon>Viruses</taxon>
        <taxon>Duplodnaviria</taxon>
        <taxon>Heunggongvirae</taxon>
        <taxon>Uroviricota</taxon>
        <taxon>Caudoviricetes</taxon>
    </lineage>
</organism>
<evidence type="ECO:0000313" key="1">
    <source>
        <dbReference type="EMBL" id="DAF45436.1"/>
    </source>
</evidence>
<accession>A0A8S5S352</accession>
<dbReference type="EMBL" id="BK032514">
    <property type="protein sequence ID" value="DAF45436.1"/>
    <property type="molecule type" value="Genomic_DNA"/>
</dbReference>
<protein>
    <submittedName>
        <fullName evidence="1">Uncharacterized protein</fullName>
    </submittedName>
</protein>
<name>A0A8S5S352_9CAUD</name>
<sequence>MWIWKGGCVDGAGRQGPGGGTVRQECRAAGLDRAVRAAVRSVYNSGIKCG</sequence>
<proteinExistence type="predicted"/>